<accession>A0A0C1GMS3</accession>
<evidence type="ECO:0000313" key="1">
    <source>
        <dbReference type="EMBL" id="KIC06696.1"/>
    </source>
</evidence>
<proteinExistence type="predicted"/>
<reference evidence="1 3" key="1">
    <citation type="submission" date="2014-12" db="EMBL/GenBank/DDBJ databases">
        <title>Genome sequence of Morococcus cerebrosus.</title>
        <authorList>
            <person name="Shin S.-K."/>
            <person name="Yi H."/>
        </authorList>
    </citation>
    <scope>NUCLEOTIDE SEQUENCE [LARGE SCALE GENOMIC DNA]</scope>
    <source>
        <strain evidence="1 3">CIP 81.93</strain>
    </source>
</reference>
<dbReference type="AlphaFoldDB" id="A0A0C1GMS3"/>
<organism evidence="1 3">
    <name type="scientific">Morococcus cerebrosus</name>
    <dbReference type="NCBI Taxonomy" id="1056807"/>
    <lineage>
        <taxon>Bacteria</taxon>
        <taxon>Pseudomonadati</taxon>
        <taxon>Pseudomonadota</taxon>
        <taxon>Betaproteobacteria</taxon>
        <taxon>Neisseriales</taxon>
        <taxon>Neisseriaceae</taxon>
        <taxon>Morococcus</taxon>
    </lineage>
</organism>
<dbReference type="Proteomes" id="UP000031390">
    <property type="component" value="Unassembled WGS sequence"/>
</dbReference>
<dbReference type="PATRIC" id="fig|1056807.3.peg.1812"/>
<evidence type="ECO:0000313" key="2">
    <source>
        <dbReference type="EMBL" id="UNV87411.1"/>
    </source>
</evidence>
<keyword evidence="4" id="KW-1185">Reference proteome</keyword>
<dbReference type="RefSeq" id="WP_039408802.1">
    <property type="nucleotide sequence ID" value="NZ_CP094242.1"/>
</dbReference>
<sequence>MIDETKKDILTLIGFLQERDYSIRKLSRILFSNGIFRVQSWSSLKEKVSELLDHNPILNKIKKVLEAEYNRSLNFGKKAVVFFDISTLSDQELNEFEIKLKEEIQKHSNTEYARNFPNLLPRQILETQSTQLFCISDEFNDEGHTSKFWVCGRKSFRKRKEFILGEAPEDVQDYFLQFDVGLYDEVIAIRQDFKQLISYFTFDKEAKLLTLFSDATAITSQSDMDYLSDSLFKYLVNIYPNLKSARKKNIGNAIRSLYSEEGGRVTSFSHYTDSGSVKHEKLDRRNNREDLRLEPYHMSGMEAIQSRTELHAIEKKWTSISTTELFEPTASLGYKSFLEGTARVSACYIVEIDDCACQEDLDMLTQKIFDLA</sequence>
<dbReference type="EMBL" id="CP094242">
    <property type="protein sequence ID" value="UNV87411.1"/>
    <property type="molecule type" value="Genomic_DNA"/>
</dbReference>
<protein>
    <submittedName>
        <fullName evidence="1">Uncharacterized protein</fullName>
    </submittedName>
</protein>
<reference evidence="2 4" key="2">
    <citation type="submission" date="2022-03" db="EMBL/GenBank/DDBJ databases">
        <title>Genome sequencing of Morococcus cerebrosus.</title>
        <authorList>
            <person name="Baek M.-G."/>
            <person name="Yi H."/>
        </authorList>
    </citation>
    <scope>NUCLEOTIDE SEQUENCE [LARGE SCALE GENOMIC DNA]</scope>
    <source>
        <strain evidence="2 4">CIP 81.93</strain>
    </source>
</reference>
<evidence type="ECO:0000313" key="3">
    <source>
        <dbReference type="Proteomes" id="UP000031390"/>
    </source>
</evidence>
<dbReference type="EMBL" id="JUFZ01000090">
    <property type="protein sequence ID" value="KIC06696.1"/>
    <property type="molecule type" value="Genomic_DNA"/>
</dbReference>
<dbReference type="Proteomes" id="UP000829504">
    <property type="component" value="Chromosome"/>
</dbReference>
<name>A0A0C1GMS3_9NEIS</name>
<gene>
    <name evidence="1" type="ORF">MCC93_18870</name>
    <name evidence="2" type="ORF">MON37_00145</name>
</gene>
<evidence type="ECO:0000313" key="4">
    <source>
        <dbReference type="Proteomes" id="UP000829504"/>
    </source>
</evidence>